<dbReference type="SUPFAM" id="SSF64438">
    <property type="entry name" value="CNF1/YfiH-like putative cysteine hydrolases"/>
    <property type="match status" value="1"/>
</dbReference>
<dbReference type="HAMAP" id="MF_01440">
    <property type="entry name" value="CheD"/>
    <property type="match status" value="1"/>
</dbReference>
<accession>A0A3N6M9N2</accession>
<dbReference type="PANTHER" id="PTHR35147">
    <property type="entry name" value="CHEMORECEPTOR GLUTAMINE DEAMIDASE CHED-RELATED"/>
    <property type="match status" value="1"/>
</dbReference>
<evidence type="ECO:0000256" key="2">
    <source>
        <dbReference type="ARBA" id="ARBA00022801"/>
    </source>
</evidence>
<comment type="similarity">
    <text evidence="3">Belongs to the CheD family.</text>
</comment>
<dbReference type="EMBL" id="REFZ01000010">
    <property type="protein sequence ID" value="RQG99147.1"/>
    <property type="molecule type" value="Genomic_DNA"/>
</dbReference>
<gene>
    <name evidence="3" type="primary">cheD</name>
    <name evidence="5" type="ORF">EA472_14825</name>
</gene>
<name>A0A3N6M9N2_NATCH</name>
<evidence type="ECO:0000256" key="3">
    <source>
        <dbReference type="HAMAP-Rule" id="MF_01440"/>
    </source>
</evidence>
<reference evidence="5 6" key="1">
    <citation type="submission" date="2018-10" db="EMBL/GenBank/DDBJ databases">
        <title>Natrarchaeobius chitinivorans gen. nov., sp. nov., and Natrarchaeobius haloalkaliphilus sp. nov., alkaliphilic, chitin-utilizing haloarchaea from hypersaline alkaline lakes.</title>
        <authorList>
            <person name="Sorokin D.Y."/>
            <person name="Elcheninov A.G."/>
            <person name="Kostrikina N.A."/>
            <person name="Bale N.J."/>
            <person name="Sinninghe Damste J.S."/>
            <person name="Khijniak T.V."/>
            <person name="Kublanov I.V."/>
            <person name="Toshchakov S.V."/>
        </authorList>
    </citation>
    <scope>NUCLEOTIDE SEQUENCE [LARGE SCALE GENOMIC DNA]</scope>
    <source>
        <strain evidence="5 6">AArcht7</strain>
    </source>
</reference>
<dbReference type="CDD" id="cd16352">
    <property type="entry name" value="CheD"/>
    <property type="match status" value="1"/>
</dbReference>
<dbReference type="InterPro" id="IPR011324">
    <property type="entry name" value="Cytotoxic_necrot_fac-like_cat"/>
</dbReference>
<dbReference type="PANTHER" id="PTHR35147:SF1">
    <property type="entry name" value="CHEMORECEPTOR GLUTAMINE DEAMIDASE CHED-RELATED"/>
    <property type="match status" value="1"/>
</dbReference>
<dbReference type="Proteomes" id="UP000281431">
    <property type="component" value="Unassembled WGS sequence"/>
</dbReference>
<organism evidence="5 6">
    <name type="scientific">Natrarchaeobius chitinivorans</name>
    <dbReference type="NCBI Taxonomy" id="1679083"/>
    <lineage>
        <taxon>Archaea</taxon>
        <taxon>Methanobacteriati</taxon>
        <taxon>Methanobacteriota</taxon>
        <taxon>Stenosarchaea group</taxon>
        <taxon>Halobacteria</taxon>
        <taxon>Halobacteriales</taxon>
        <taxon>Natrialbaceae</taxon>
        <taxon>Natrarchaeobius</taxon>
    </lineage>
</organism>
<comment type="catalytic activity">
    <reaction evidence="3">
        <text>L-glutaminyl-[protein] + H2O = L-glutamyl-[protein] + NH4(+)</text>
        <dbReference type="Rhea" id="RHEA:16441"/>
        <dbReference type="Rhea" id="RHEA-COMP:10207"/>
        <dbReference type="Rhea" id="RHEA-COMP:10208"/>
        <dbReference type="ChEBI" id="CHEBI:15377"/>
        <dbReference type="ChEBI" id="CHEBI:28938"/>
        <dbReference type="ChEBI" id="CHEBI:29973"/>
        <dbReference type="ChEBI" id="CHEBI:30011"/>
        <dbReference type="EC" id="3.5.1.44"/>
    </reaction>
</comment>
<evidence type="ECO:0000256" key="1">
    <source>
        <dbReference type="ARBA" id="ARBA00022500"/>
    </source>
</evidence>
<feature type="compositionally biased region" description="Basic and acidic residues" evidence="4">
    <location>
        <begin position="1"/>
        <end position="24"/>
    </location>
</feature>
<keyword evidence="6" id="KW-1185">Reference proteome</keyword>
<keyword evidence="2 3" id="KW-0378">Hydrolase</keyword>
<dbReference type="GO" id="GO:0050568">
    <property type="term" value="F:protein-glutamine glutaminase activity"/>
    <property type="evidence" value="ECO:0007669"/>
    <property type="project" value="UniProtKB-UniRule"/>
</dbReference>
<evidence type="ECO:0000256" key="4">
    <source>
        <dbReference type="SAM" id="MobiDB-lite"/>
    </source>
</evidence>
<dbReference type="InterPro" id="IPR005659">
    <property type="entry name" value="Chemorcpt_Glu_NH3ase_CheD"/>
</dbReference>
<dbReference type="InterPro" id="IPR038592">
    <property type="entry name" value="CheD-like_sf"/>
</dbReference>
<dbReference type="GO" id="GO:0006935">
    <property type="term" value="P:chemotaxis"/>
    <property type="evidence" value="ECO:0007669"/>
    <property type="project" value="UniProtKB-UniRule"/>
</dbReference>
<protein>
    <recommendedName>
        <fullName evidence="3">Probable chemoreceptor glutamine deamidase CheD</fullName>
        <ecNumber evidence="3">3.5.1.44</ecNumber>
    </recommendedName>
</protein>
<dbReference type="AlphaFoldDB" id="A0A3N6M9N2"/>
<dbReference type="Pfam" id="PF03975">
    <property type="entry name" value="CheD"/>
    <property type="match status" value="1"/>
</dbReference>
<evidence type="ECO:0000313" key="6">
    <source>
        <dbReference type="Proteomes" id="UP000281431"/>
    </source>
</evidence>
<sequence>MTDPDSNDRPRAFDLSDLPIHDAEETPVSPIDAARRRSSAAARDPDGNGAVPVGIADYVVVDDSTPLKTSGLGSCIGVVVHDEAATVSGLLHFMLPRADEAHSGNHPDAKFADTGFEAMFAEFRDLGGRPSRSWAKGAGGATMVEFAETSRSIGARNVEAVRRELEFYGVSIAGTDFGGHHGRSIEFDPATGTLTVNGADGVERTL</sequence>
<comment type="caution">
    <text evidence="5">The sequence shown here is derived from an EMBL/GenBank/DDBJ whole genome shotgun (WGS) entry which is preliminary data.</text>
</comment>
<feature type="region of interest" description="Disordered" evidence="4">
    <location>
        <begin position="1"/>
        <end position="48"/>
    </location>
</feature>
<evidence type="ECO:0000313" key="5">
    <source>
        <dbReference type="EMBL" id="RQG99147.1"/>
    </source>
</evidence>
<dbReference type="Gene3D" id="3.30.1330.200">
    <property type="match status" value="1"/>
</dbReference>
<proteinExistence type="inferred from homology"/>
<dbReference type="EC" id="3.5.1.44" evidence="3"/>
<comment type="function">
    <text evidence="3">Probably deamidates glutamine residues to glutamate on methyl-accepting chemotaxis receptors (MCPs), playing an important role in chemotaxis.</text>
</comment>
<keyword evidence="1 3" id="KW-0145">Chemotaxis</keyword>
<dbReference type="OrthoDB" id="10499at2157"/>